<evidence type="ECO:0000256" key="4">
    <source>
        <dbReference type="ARBA" id="ARBA00012095"/>
    </source>
</evidence>
<evidence type="ECO:0000256" key="7">
    <source>
        <dbReference type="ARBA" id="ARBA00046577"/>
    </source>
</evidence>
<accession>A0ABN1VQI3</accession>
<gene>
    <name evidence="10" type="primary">dhaM</name>
    <name evidence="10" type="ORF">GCM10009675_44750</name>
</gene>
<reference evidence="10 11" key="1">
    <citation type="journal article" date="2019" name="Int. J. Syst. Evol. Microbiol.">
        <title>The Global Catalogue of Microorganisms (GCM) 10K type strain sequencing project: providing services to taxonomists for standard genome sequencing and annotation.</title>
        <authorList>
            <consortium name="The Broad Institute Genomics Platform"/>
            <consortium name="The Broad Institute Genome Sequencing Center for Infectious Disease"/>
            <person name="Wu L."/>
            <person name="Ma J."/>
        </authorList>
    </citation>
    <scope>NUCLEOTIDE SEQUENCE [LARGE SCALE GENOMIC DNA]</scope>
    <source>
        <strain evidence="10 11">JCM 13022</strain>
    </source>
</reference>
<dbReference type="InterPro" id="IPR039643">
    <property type="entry name" value="DhaM"/>
</dbReference>
<sequence length="236" mass="23121">MSGELVGLVVVSHSGRLADGVAEVAAQMAPDVTVKPAGGLPDGGIGTDFEAVLAAVTEAAAEAGVVVLYDLGSAQMTADMAVESLPEPETAVVVDAPLVEGAIAAAVAAQGGGDRAAVADAARAAAGRSEVADTAEAAGAHGAEPESGAGARAEITLGNEVGLHARPAALLARSIADVDADVQVSLGDTDADAKSVFSLMSLTARKGDTVVVTAKGAQAEDAVARITALAERNFDE</sequence>
<proteinExistence type="predicted"/>
<dbReference type="Pfam" id="PF00381">
    <property type="entry name" value="PTS-HPr"/>
    <property type="match status" value="1"/>
</dbReference>
<keyword evidence="10" id="KW-0418">Kinase</keyword>
<dbReference type="PROSITE" id="PS00369">
    <property type="entry name" value="PTS_HPR_HIS"/>
    <property type="match status" value="1"/>
</dbReference>
<evidence type="ECO:0000256" key="1">
    <source>
        <dbReference type="ARBA" id="ARBA00001113"/>
    </source>
</evidence>
<evidence type="ECO:0000256" key="5">
    <source>
        <dbReference type="ARBA" id="ARBA00020422"/>
    </source>
</evidence>
<dbReference type="InterPro" id="IPR035895">
    <property type="entry name" value="HPr-like_sf"/>
</dbReference>
<protein>
    <recommendedName>
        <fullName evidence="5">Phosphocarrier protein HPr</fullName>
        <ecNumber evidence="4">2.7.1.121</ecNumber>
    </recommendedName>
</protein>
<dbReference type="Gene3D" id="3.30.1340.10">
    <property type="entry name" value="HPr-like"/>
    <property type="match status" value="1"/>
</dbReference>
<name>A0ABN1VQI3_9PSEU</name>
<keyword evidence="11" id="KW-1185">Reference proteome</keyword>
<dbReference type="InterPro" id="IPR004701">
    <property type="entry name" value="PTS_EIIA_man-typ"/>
</dbReference>
<dbReference type="EMBL" id="BAAALM010000016">
    <property type="protein sequence ID" value="GAA1217388.1"/>
    <property type="molecule type" value="Genomic_DNA"/>
</dbReference>
<comment type="subunit">
    <text evidence="7">Homodimer. The dihydroxyacetone kinase complex is composed of a homodimer of DhaM, a homodimer of DhaK and the subunit DhaL.</text>
</comment>
<dbReference type="NCBIfam" id="TIGR01003">
    <property type="entry name" value="PTS_HPr_family"/>
    <property type="match status" value="1"/>
</dbReference>
<dbReference type="EC" id="2.7.1.121" evidence="4"/>
<feature type="domain" description="HPr" evidence="9">
    <location>
        <begin position="150"/>
        <end position="236"/>
    </location>
</feature>
<feature type="domain" description="PTS EIIA type-4" evidence="8">
    <location>
        <begin position="5"/>
        <end position="131"/>
    </location>
</feature>
<evidence type="ECO:0000256" key="6">
    <source>
        <dbReference type="ARBA" id="ARBA00022679"/>
    </source>
</evidence>
<evidence type="ECO:0000256" key="3">
    <source>
        <dbReference type="ARBA" id="ARBA00003681"/>
    </source>
</evidence>
<comment type="caution">
    <text evidence="10">The sequence shown here is derived from an EMBL/GenBank/DDBJ whole genome shotgun (WGS) entry which is preliminary data.</text>
</comment>
<dbReference type="SUPFAM" id="SSF53062">
    <property type="entry name" value="PTS system fructose IIA component-like"/>
    <property type="match status" value="1"/>
</dbReference>
<evidence type="ECO:0000256" key="2">
    <source>
        <dbReference type="ARBA" id="ARBA00002788"/>
    </source>
</evidence>
<dbReference type="Pfam" id="PF03610">
    <property type="entry name" value="EIIA-man"/>
    <property type="match status" value="1"/>
</dbReference>
<dbReference type="InterPro" id="IPR001020">
    <property type="entry name" value="PTS_HPr_His_P_site"/>
</dbReference>
<evidence type="ECO:0000313" key="10">
    <source>
        <dbReference type="EMBL" id="GAA1217388.1"/>
    </source>
</evidence>
<comment type="catalytic activity">
    <reaction evidence="1">
        <text>dihydroxyacetone + phosphoenolpyruvate = dihydroxyacetone phosphate + pyruvate</text>
        <dbReference type="Rhea" id="RHEA:18381"/>
        <dbReference type="ChEBI" id="CHEBI:15361"/>
        <dbReference type="ChEBI" id="CHEBI:16016"/>
        <dbReference type="ChEBI" id="CHEBI:57642"/>
        <dbReference type="ChEBI" id="CHEBI:58702"/>
        <dbReference type="EC" id="2.7.1.121"/>
    </reaction>
</comment>
<comment type="function">
    <text evidence="3">General (non sugar-specific) component of the phosphoenolpyruvate-dependent sugar phosphotransferase system (sugar PTS). This major carbohydrate active-transport system catalyzes the phosphorylation of incoming sugar substrates concomitantly with their translocation across the cell membrane. The phosphoryl group from phosphoenolpyruvate (PEP) is transferred to the phosphoryl carrier protein HPr by enzyme I. Phospho-HPr then transfers it to the PTS EIIA domain.</text>
</comment>
<evidence type="ECO:0000259" key="8">
    <source>
        <dbReference type="PROSITE" id="PS51096"/>
    </source>
</evidence>
<dbReference type="SUPFAM" id="SSF55594">
    <property type="entry name" value="HPr-like"/>
    <property type="match status" value="1"/>
</dbReference>
<dbReference type="CDD" id="cd00367">
    <property type="entry name" value="PTS-HPr_like"/>
    <property type="match status" value="1"/>
</dbReference>
<dbReference type="PANTHER" id="PTHR38594:SF1">
    <property type="entry name" value="PEP-DEPENDENT DIHYDROXYACETONE KINASE, PHOSPHORYL DONOR SUBUNIT DHAM"/>
    <property type="match status" value="1"/>
</dbReference>
<keyword evidence="6" id="KW-0808">Transferase</keyword>
<comment type="function">
    <text evidence="2">Component of the dihydroxyacetone kinase complex, which is responsible for the phosphoenolpyruvate (PEP)-dependent phosphorylation of dihydroxyacetone. DhaM serves as the phosphoryl donor. Is phosphorylated by phosphoenolpyruvate in an EI- and HPr-dependent reaction, and a phosphorelay system on histidine residues finally leads to phosphoryl transfer to DhaL and dihydroxyacetone.</text>
</comment>
<evidence type="ECO:0000313" key="11">
    <source>
        <dbReference type="Proteomes" id="UP001500467"/>
    </source>
</evidence>
<dbReference type="PROSITE" id="PS51096">
    <property type="entry name" value="PTS_EIIA_TYPE_4"/>
    <property type="match status" value="1"/>
</dbReference>
<dbReference type="NCBIfam" id="TIGR02364">
    <property type="entry name" value="dha_pts"/>
    <property type="match status" value="1"/>
</dbReference>
<dbReference type="RefSeq" id="WP_253855404.1">
    <property type="nucleotide sequence ID" value="NZ_BAAALM010000016.1"/>
</dbReference>
<organism evidence="10 11">
    <name type="scientific">Prauserella alba</name>
    <dbReference type="NCBI Taxonomy" id="176898"/>
    <lineage>
        <taxon>Bacteria</taxon>
        <taxon>Bacillati</taxon>
        <taxon>Actinomycetota</taxon>
        <taxon>Actinomycetes</taxon>
        <taxon>Pseudonocardiales</taxon>
        <taxon>Pseudonocardiaceae</taxon>
        <taxon>Prauserella</taxon>
    </lineage>
</organism>
<dbReference type="InterPro" id="IPR012844">
    <property type="entry name" value="DhaM_N"/>
</dbReference>
<dbReference type="PRINTS" id="PR00107">
    <property type="entry name" value="PHOSPHOCPHPR"/>
</dbReference>
<evidence type="ECO:0000259" key="9">
    <source>
        <dbReference type="PROSITE" id="PS51350"/>
    </source>
</evidence>
<dbReference type="InterPro" id="IPR000032">
    <property type="entry name" value="HPr-like"/>
</dbReference>
<dbReference type="PANTHER" id="PTHR38594">
    <property type="entry name" value="PEP-DEPENDENT DIHYDROXYACETONE KINASE, PHOSPHORYL DONOR SUBUNIT DHAM"/>
    <property type="match status" value="1"/>
</dbReference>
<dbReference type="GO" id="GO:0016301">
    <property type="term" value="F:kinase activity"/>
    <property type="evidence" value="ECO:0007669"/>
    <property type="project" value="UniProtKB-KW"/>
</dbReference>
<dbReference type="InterPro" id="IPR036662">
    <property type="entry name" value="PTS_EIIA_man-typ_sf"/>
</dbReference>
<dbReference type="PROSITE" id="PS51350">
    <property type="entry name" value="PTS_HPR_DOM"/>
    <property type="match status" value="1"/>
</dbReference>
<dbReference type="Gene3D" id="3.40.50.510">
    <property type="entry name" value="Phosphotransferase system, mannose-type IIA component"/>
    <property type="match status" value="1"/>
</dbReference>
<dbReference type="Proteomes" id="UP001500467">
    <property type="component" value="Unassembled WGS sequence"/>
</dbReference>